<organism evidence="3">
    <name type="scientific">Kwoniella dejecticola CBS 10117</name>
    <dbReference type="NCBI Taxonomy" id="1296121"/>
    <lineage>
        <taxon>Eukaryota</taxon>
        <taxon>Fungi</taxon>
        <taxon>Dikarya</taxon>
        <taxon>Basidiomycota</taxon>
        <taxon>Agaricomycotina</taxon>
        <taxon>Tremellomycetes</taxon>
        <taxon>Tremellales</taxon>
        <taxon>Cryptococcaceae</taxon>
        <taxon>Kwoniella</taxon>
    </lineage>
</organism>
<dbReference type="KEGG" id="kdj:28967600"/>
<evidence type="ECO:0000259" key="2">
    <source>
        <dbReference type="Pfam" id="PF21671"/>
    </source>
</evidence>
<protein>
    <recommendedName>
        <fullName evidence="2">Protein CPL1-like domain-containing protein</fullName>
    </recommendedName>
</protein>
<evidence type="ECO:0000256" key="1">
    <source>
        <dbReference type="SAM" id="MobiDB-lite"/>
    </source>
</evidence>
<reference evidence="4" key="3">
    <citation type="submission" date="2024-02" db="EMBL/GenBank/DDBJ databases">
        <title>Comparative genomics of Cryptococcus and Kwoniella reveals pathogenesis evolution and contrasting modes of karyotype evolution via chromosome fusion or intercentromeric recombination.</title>
        <authorList>
            <person name="Coelho M.A."/>
            <person name="David-Palma M."/>
            <person name="Shea T."/>
            <person name="Bowers K."/>
            <person name="McGinley-Smith S."/>
            <person name="Mohammad A.W."/>
            <person name="Gnirke A."/>
            <person name="Yurkov A.M."/>
            <person name="Nowrousian M."/>
            <person name="Sun S."/>
            <person name="Cuomo C.A."/>
            <person name="Heitman J."/>
        </authorList>
    </citation>
    <scope>NUCLEOTIDE SEQUENCE</scope>
    <source>
        <strain evidence="4">CBS 10117</strain>
    </source>
</reference>
<dbReference type="AlphaFoldDB" id="A0A1A6A7Z8"/>
<keyword evidence="5" id="KW-1185">Reference proteome</keyword>
<dbReference type="InterPro" id="IPR038955">
    <property type="entry name" value="PriA/CPL1_fungi"/>
</dbReference>
<dbReference type="VEuPathDB" id="FungiDB:I303_03901"/>
<dbReference type="EMBL" id="CP144533">
    <property type="protein sequence ID" value="WWC61301.1"/>
    <property type="molecule type" value="Genomic_DNA"/>
</dbReference>
<dbReference type="GeneID" id="28967600"/>
<dbReference type="RefSeq" id="XP_018264023.1">
    <property type="nucleotide sequence ID" value="XM_018407215.1"/>
</dbReference>
<proteinExistence type="predicted"/>
<dbReference type="InterPro" id="IPR048661">
    <property type="entry name" value="CPL1-like"/>
</dbReference>
<dbReference type="PANTHER" id="PTHR35192:SF2">
    <property type="entry name" value="APPLE DOMAIN-CONTAINING PROTEIN"/>
    <property type="match status" value="1"/>
</dbReference>
<accession>A0A1A6A7Z8</accession>
<gene>
    <name evidence="3" type="ORF">I303_03901</name>
    <name evidence="4" type="ORF">I303_103882</name>
</gene>
<feature type="domain" description="Protein CPL1-like" evidence="2">
    <location>
        <begin position="232"/>
        <end position="289"/>
    </location>
</feature>
<dbReference type="STRING" id="1296121.A0A1A6A7Z8"/>
<feature type="compositionally biased region" description="Basic and acidic residues" evidence="1">
    <location>
        <begin position="192"/>
        <end position="202"/>
    </location>
</feature>
<dbReference type="Proteomes" id="UP000078595">
    <property type="component" value="Chromosome 4"/>
</dbReference>
<dbReference type="OrthoDB" id="2560787at2759"/>
<feature type="region of interest" description="Disordered" evidence="1">
    <location>
        <begin position="182"/>
        <end position="202"/>
    </location>
</feature>
<dbReference type="EMBL" id="KI894030">
    <property type="protein sequence ID" value="OBR86181.1"/>
    <property type="molecule type" value="Genomic_DNA"/>
</dbReference>
<evidence type="ECO:0000313" key="3">
    <source>
        <dbReference type="EMBL" id="OBR86181.1"/>
    </source>
</evidence>
<reference evidence="4" key="2">
    <citation type="submission" date="2013-07" db="EMBL/GenBank/DDBJ databases">
        <authorList>
            <consortium name="The Broad Institute Genome Sequencing Platform"/>
            <person name="Cuomo C."/>
            <person name="Litvintseva A."/>
            <person name="Chen Y."/>
            <person name="Heitman J."/>
            <person name="Sun S."/>
            <person name="Springer D."/>
            <person name="Dromer F."/>
            <person name="Young S.K."/>
            <person name="Zeng Q."/>
            <person name="Gargeya S."/>
            <person name="Fitzgerald M."/>
            <person name="Abouelleil A."/>
            <person name="Alvarado L."/>
            <person name="Berlin A.M."/>
            <person name="Chapman S.B."/>
            <person name="Dewar J."/>
            <person name="Goldberg J."/>
            <person name="Griggs A."/>
            <person name="Gujja S."/>
            <person name="Hansen M."/>
            <person name="Howarth C."/>
            <person name="Imamovic A."/>
            <person name="Larimer J."/>
            <person name="McCowan C."/>
            <person name="Murphy C."/>
            <person name="Pearson M."/>
            <person name="Priest M."/>
            <person name="Roberts A."/>
            <person name="Saif S."/>
            <person name="Shea T."/>
            <person name="Sykes S."/>
            <person name="Wortman J."/>
            <person name="Nusbaum C."/>
            <person name="Birren B."/>
        </authorList>
    </citation>
    <scope>NUCLEOTIDE SEQUENCE</scope>
    <source>
        <strain evidence="4">CBS 10117</strain>
    </source>
</reference>
<evidence type="ECO:0000313" key="5">
    <source>
        <dbReference type="Proteomes" id="UP000078595"/>
    </source>
</evidence>
<reference evidence="3" key="1">
    <citation type="submission" date="2013-07" db="EMBL/GenBank/DDBJ databases">
        <title>The Genome Sequence of Cryptococcus dejecticola CBS10117.</title>
        <authorList>
            <consortium name="The Broad Institute Genome Sequencing Platform"/>
            <person name="Cuomo C."/>
            <person name="Litvintseva A."/>
            <person name="Chen Y."/>
            <person name="Heitman J."/>
            <person name="Sun S."/>
            <person name="Springer D."/>
            <person name="Dromer F."/>
            <person name="Young S.K."/>
            <person name="Zeng Q."/>
            <person name="Gargeya S."/>
            <person name="Fitzgerald M."/>
            <person name="Abouelleil A."/>
            <person name="Alvarado L."/>
            <person name="Berlin A.M."/>
            <person name="Chapman S.B."/>
            <person name="Dewar J."/>
            <person name="Goldberg J."/>
            <person name="Griggs A."/>
            <person name="Gujja S."/>
            <person name="Hansen M."/>
            <person name="Howarth C."/>
            <person name="Imamovic A."/>
            <person name="Larimer J."/>
            <person name="McCowan C."/>
            <person name="Murphy C."/>
            <person name="Pearson M."/>
            <person name="Priest M."/>
            <person name="Roberts A."/>
            <person name="Saif S."/>
            <person name="Shea T."/>
            <person name="Sykes S."/>
            <person name="Wortman J."/>
            <person name="Nusbaum C."/>
            <person name="Birren B."/>
        </authorList>
    </citation>
    <scope>NUCLEOTIDE SEQUENCE [LARGE SCALE GENOMIC DNA]</scope>
    <source>
        <strain evidence="3">CBS 10117</strain>
    </source>
</reference>
<sequence>MSTRVIQVFGILSLVGTALGSAYIGCFELAALNGGGGVIYDDRYENCPDLIVPDIPYSNSWQYVENTDTYACRGWEVPLNPKYLVADRTCAYPNVNVTLTHPPTDWTWAGCWYLHPSSDWVQVANVSTCLANCETYPYAYSRYNSDLTISCLCAVSQPPYDLPLDCGYGDPFWYTHPYTPPSSEAVKRRKREKEQERLKRKAETEAADGILPDLCPSDMRACKIPGSSGLLYECIDTSEEIQSCGGCVEGDYSTRVISGQDCTAIEGAFTVGCQNGQCKVYSSNQELDASPVTTRSRIPLRRIHSFLILARPLQGHGKGCYHNNQRLPKMLNFVLVILALTHNVYAAEVFAGCFSPSVIDINHIFPRSYLTASTTCPEVCRRLSSVSNSHAYSRVSTVDPTTSLCWCTAVQPDPKYLIADSSCPHPNLSAELIRPPPNWGWYKCFDFLAQGPANPFPVQSLGLKACKISEGDNNSFECLDTDYELESCGGCLHREVNDGNLSNQYKKPGIK</sequence>
<evidence type="ECO:0000313" key="4">
    <source>
        <dbReference type="EMBL" id="WWC61301.1"/>
    </source>
</evidence>
<dbReference type="Pfam" id="PF21671">
    <property type="entry name" value="CPL1-like"/>
    <property type="match status" value="1"/>
</dbReference>
<name>A0A1A6A7Z8_9TREE</name>
<dbReference type="PANTHER" id="PTHR35192">
    <property type="entry name" value="PROTEIN, PUTATIVE-RELATED"/>
    <property type="match status" value="1"/>
</dbReference>